<proteinExistence type="predicted"/>
<accession>A0A0V0GUE6</accession>
<organism evidence="1">
    <name type="scientific">Solanum chacoense</name>
    <name type="common">Chaco potato</name>
    <dbReference type="NCBI Taxonomy" id="4108"/>
    <lineage>
        <taxon>Eukaryota</taxon>
        <taxon>Viridiplantae</taxon>
        <taxon>Streptophyta</taxon>
        <taxon>Embryophyta</taxon>
        <taxon>Tracheophyta</taxon>
        <taxon>Spermatophyta</taxon>
        <taxon>Magnoliopsida</taxon>
        <taxon>eudicotyledons</taxon>
        <taxon>Gunneridae</taxon>
        <taxon>Pentapetalae</taxon>
        <taxon>asterids</taxon>
        <taxon>lamiids</taxon>
        <taxon>Solanales</taxon>
        <taxon>Solanaceae</taxon>
        <taxon>Solanoideae</taxon>
        <taxon>Solaneae</taxon>
        <taxon>Solanum</taxon>
    </lineage>
</organism>
<evidence type="ECO:0000313" key="1">
    <source>
        <dbReference type="EMBL" id="JAP11796.1"/>
    </source>
</evidence>
<protein>
    <submittedName>
        <fullName evidence="1">Putative ovule protein</fullName>
    </submittedName>
</protein>
<dbReference type="EMBL" id="GEDG01030684">
    <property type="protein sequence ID" value="JAP11796.1"/>
    <property type="molecule type" value="Transcribed_RNA"/>
</dbReference>
<feature type="non-terminal residue" evidence="1">
    <location>
        <position position="87"/>
    </location>
</feature>
<sequence>MQLINLERQANFYLLGKGLGKMMQIQDGLCISHTLTQRMHINCSRMFLHNPFSYYLNKQELHATFRIYMRRKKVESTKWHDSPTDDL</sequence>
<name>A0A0V0GUE6_SOLCH</name>
<reference evidence="1" key="1">
    <citation type="submission" date="2015-12" db="EMBL/GenBank/DDBJ databases">
        <title>Gene expression during late stages of embryo sac development: a critical building block for successful pollen-pistil interactions.</title>
        <authorList>
            <person name="Liu Y."/>
            <person name="Joly V."/>
            <person name="Sabar M."/>
            <person name="Matton D.P."/>
        </authorList>
    </citation>
    <scope>NUCLEOTIDE SEQUENCE</scope>
</reference>
<dbReference type="AlphaFoldDB" id="A0A0V0GUE6"/>